<accession>E6QUU0</accession>
<evidence type="ECO:0000313" key="1">
    <source>
        <dbReference type="EMBL" id="CBI11013.1"/>
    </source>
</evidence>
<reference evidence="1" key="1">
    <citation type="submission" date="2009-10" db="EMBL/GenBank/DDBJ databases">
        <title>Diversity of trophic interactions inside an arsenic-rich microbial ecosystem.</title>
        <authorList>
            <person name="Bertin P.N."/>
            <person name="Heinrich-Salmeron A."/>
            <person name="Pelletier E."/>
            <person name="Goulhen-Chollet F."/>
            <person name="Arsene-Ploetze F."/>
            <person name="Gallien S."/>
            <person name="Calteau A."/>
            <person name="Vallenet D."/>
            <person name="Casiot C."/>
            <person name="Chane-Woon-Ming B."/>
            <person name="Giloteaux L."/>
            <person name="Barakat M."/>
            <person name="Bonnefoy V."/>
            <person name="Bruneel O."/>
            <person name="Chandler M."/>
            <person name="Cleiss J."/>
            <person name="Duran R."/>
            <person name="Elbaz-Poulichet F."/>
            <person name="Fonknechten N."/>
            <person name="Lauga B."/>
            <person name="Mornico D."/>
            <person name="Ortet P."/>
            <person name="Schaeffer C."/>
            <person name="Siguier P."/>
            <person name="Alexander Thil Smith A."/>
            <person name="Van Dorsselaer A."/>
            <person name="Weissenbach J."/>
            <person name="Medigue C."/>
            <person name="Le Paslier D."/>
        </authorList>
    </citation>
    <scope>NUCLEOTIDE SEQUENCE</scope>
</reference>
<dbReference type="EMBL" id="CABR01000117">
    <property type="protein sequence ID" value="CBI11013.1"/>
    <property type="molecule type" value="Genomic_DNA"/>
</dbReference>
<comment type="caution">
    <text evidence="1">The sequence shown here is derived from an EMBL/GenBank/DDBJ whole genome shotgun (WGS) entry which is preliminary data.</text>
</comment>
<gene>
    <name evidence="1" type="ORF">CARN7_1820</name>
</gene>
<organism evidence="1">
    <name type="scientific">mine drainage metagenome</name>
    <dbReference type="NCBI Taxonomy" id="410659"/>
    <lineage>
        <taxon>unclassified sequences</taxon>
        <taxon>metagenomes</taxon>
        <taxon>ecological metagenomes</taxon>
    </lineage>
</organism>
<proteinExistence type="predicted"/>
<protein>
    <submittedName>
        <fullName evidence="1">Uncharacterized protein</fullName>
    </submittedName>
</protein>
<dbReference type="AlphaFoldDB" id="E6QUU0"/>
<sequence>MELLALLLFIDKLLIESFQPE</sequence>
<name>E6QUU0_9ZZZZ</name>